<organism evidence="8">
    <name type="scientific">Albugo laibachii Nc14</name>
    <dbReference type="NCBI Taxonomy" id="890382"/>
    <lineage>
        <taxon>Eukaryota</taxon>
        <taxon>Sar</taxon>
        <taxon>Stramenopiles</taxon>
        <taxon>Oomycota</taxon>
        <taxon>Peronosporomycetes</taxon>
        <taxon>Albuginales</taxon>
        <taxon>Albuginaceae</taxon>
        <taxon>Albugo</taxon>
    </lineage>
</organism>
<reference evidence="8" key="2">
    <citation type="submission" date="2011-02" db="EMBL/GenBank/DDBJ databases">
        <authorList>
            <person name="MacLean D."/>
        </authorList>
    </citation>
    <scope>NUCLEOTIDE SEQUENCE</scope>
</reference>
<gene>
    <name evidence="8" type="primary">AlNc14C220G9086</name>
    <name evidence="8" type="ORF">ALNC14_102010</name>
</gene>
<evidence type="ECO:0000256" key="1">
    <source>
        <dbReference type="ARBA" id="ARBA00006700"/>
    </source>
</evidence>
<name>F0WRU1_9STRA</name>
<protein>
    <submittedName>
        <fullName evidence="8">60S ribosomal protein L23a putative</fullName>
    </submittedName>
</protein>
<dbReference type="AlphaFoldDB" id="F0WRU1"/>
<evidence type="ECO:0000313" key="8">
    <source>
        <dbReference type="EMBL" id="CCA24057.1"/>
    </source>
</evidence>
<keyword evidence="5 6" id="KW-0687">Ribonucleoprotein</keyword>
<dbReference type="InterPro" id="IPR012678">
    <property type="entry name" value="Ribosomal_uL23/eL15/eS24_sf"/>
</dbReference>
<dbReference type="InterPro" id="IPR001014">
    <property type="entry name" value="Ribosomal_uL23_CS"/>
</dbReference>
<feature type="domain" description="Large ribosomal subunit protein uL23 N-terminal" evidence="7">
    <location>
        <begin position="12"/>
        <end position="59"/>
    </location>
</feature>
<sequence>MAKPTTTKITAGKKAAQVSRKILKGSHGKAVKRRTKVHFYKPKTLKLSRAPKYARKSVATRNKMDKYRIIKAPVTTEPAMKKIEDHNTLVFTVDILANKRQIKDAMKQMYDIKCQKVNTLIRPNGQKKAYVRLTPDYDALDVANRIGVI</sequence>
<dbReference type="HOGENOM" id="CLU_037562_0_2_1"/>
<keyword evidence="4 6" id="KW-0689">Ribosomal protein</keyword>
<dbReference type="NCBIfam" id="TIGR03636">
    <property type="entry name" value="uL23_arch"/>
    <property type="match status" value="1"/>
</dbReference>
<dbReference type="GO" id="GO:1990904">
    <property type="term" value="C:ribonucleoprotein complex"/>
    <property type="evidence" value="ECO:0007669"/>
    <property type="project" value="UniProtKB-KW"/>
</dbReference>
<keyword evidence="2" id="KW-0699">rRNA-binding</keyword>
<comment type="similarity">
    <text evidence="1 6">Belongs to the universal ribosomal protein uL23 family.</text>
</comment>
<dbReference type="GO" id="GO:0019843">
    <property type="term" value="F:rRNA binding"/>
    <property type="evidence" value="ECO:0007669"/>
    <property type="project" value="UniProtKB-KW"/>
</dbReference>
<evidence type="ECO:0000256" key="4">
    <source>
        <dbReference type="ARBA" id="ARBA00022980"/>
    </source>
</evidence>
<reference evidence="8" key="1">
    <citation type="journal article" date="2011" name="PLoS Biol.">
        <title>Gene gain and loss during evolution of obligate parasitism in the white rust pathogen of Arabidopsis thaliana.</title>
        <authorList>
            <person name="Kemen E."/>
            <person name="Gardiner A."/>
            <person name="Schultz-Larsen T."/>
            <person name="Kemen A.C."/>
            <person name="Balmuth A.L."/>
            <person name="Robert-Seilaniantz A."/>
            <person name="Bailey K."/>
            <person name="Holub E."/>
            <person name="Studholme D.J."/>
            <person name="Maclean D."/>
            <person name="Jones J.D."/>
        </authorList>
    </citation>
    <scope>NUCLEOTIDE SEQUENCE</scope>
</reference>
<evidence type="ECO:0000256" key="6">
    <source>
        <dbReference type="RuleBase" id="RU003934"/>
    </source>
</evidence>
<dbReference type="InterPro" id="IPR019985">
    <property type="entry name" value="Ribosomal_uL23"/>
</dbReference>
<evidence type="ECO:0000256" key="3">
    <source>
        <dbReference type="ARBA" id="ARBA00022884"/>
    </source>
</evidence>
<dbReference type="HAMAP" id="MF_01369_A">
    <property type="entry name" value="Ribosomal_uL23_A"/>
    <property type="match status" value="1"/>
</dbReference>
<dbReference type="InterPro" id="IPR005633">
    <property type="entry name" value="Ribosomal_uL23_N"/>
</dbReference>
<accession>F0WRU1</accession>
<dbReference type="Gene3D" id="3.30.70.330">
    <property type="match status" value="1"/>
</dbReference>
<dbReference type="GO" id="GO:0005840">
    <property type="term" value="C:ribosome"/>
    <property type="evidence" value="ECO:0007669"/>
    <property type="project" value="UniProtKB-KW"/>
</dbReference>
<dbReference type="GO" id="GO:0006412">
    <property type="term" value="P:translation"/>
    <property type="evidence" value="ECO:0007669"/>
    <property type="project" value="InterPro"/>
</dbReference>
<evidence type="ECO:0000256" key="5">
    <source>
        <dbReference type="ARBA" id="ARBA00023274"/>
    </source>
</evidence>
<evidence type="ECO:0000256" key="2">
    <source>
        <dbReference type="ARBA" id="ARBA00022730"/>
    </source>
</evidence>
<dbReference type="PROSITE" id="PS00050">
    <property type="entry name" value="RIBOSOMAL_L23"/>
    <property type="match status" value="1"/>
</dbReference>
<evidence type="ECO:0000259" key="7">
    <source>
        <dbReference type="Pfam" id="PF03939"/>
    </source>
</evidence>
<dbReference type="PANTHER" id="PTHR11620">
    <property type="entry name" value="60S RIBOSOMAL PROTEIN L23A"/>
    <property type="match status" value="1"/>
</dbReference>
<dbReference type="GO" id="GO:0003735">
    <property type="term" value="F:structural constituent of ribosome"/>
    <property type="evidence" value="ECO:0007669"/>
    <property type="project" value="InterPro"/>
</dbReference>
<dbReference type="FunFam" id="3.30.70.330:FF:000035">
    <property type="entry name" value="60S ribosomal protein L23a"/>
    <property type="match status" value="1"/>
</dbReference>
<dbReference type="InterPro" id="IPR012677">
    <property type="entry name" value="Nucleotide-bd_a/b_plait_sf"/>
</dbReference>
<dbReference type="NCBIfam" id="NF011118">
    <property type="entry name" value="PRK14548.1"/>
    <property type="match status" value="1"/>
</dbReference>
<dbReference type="InterPro" id="IPR013025">
    <property type="entry name" value="Ribosomal_uL23-like"/>
</dbReference>
<dbReference type="EMBL" id="FR824265">
    <property type="protein sequence ID" value="CCA24057.1"/>
    <property type="molecule type" value="Genomic_DNA"/>
</dbReference>
<keyword evidence="3" id="KW-0694">RNA-binding</keyword>
<dbReference type="Pfam" id="PF00276">
    <property type="entry name" value="Ribosomal_L23"/>
    <property type="match status" value="1"/>
</dbReference>
<dbReference type="Pfam" id="PF03939">
    <property type="entry name" value="Ribosomal_L23eN"/>
    <property type="match status" value="1"/>
</dbReference>
<proteinExistence type="inferred from homology"/>
<dbReference type="SUPFAM" id="SSF54189">
    <property type="entry name" value="Ribosomal proteins S24e, L23 and L15e"/>
    <property type="match status" value="1"/>
</dbReference>